<comment type="caution">
    <text evidence="3">The sequence shown here is derived from an EMBL/GenBank/DDBJ whole genome shotgun (WGS) entry which is preliminary data.</text>
</comment>
<dbReference type="AlphaFoldDB" id="A0A2S8STW7"/>
<evidence type="ECO:0000256" key="1">
    <source>
        <dbReference type="SAM" id="SignalP"/>
    </source>
</evidence>
<dbReference type="InterPro" id="IPR006311">
    <property type="entry name" value="TAT_signal"/>
</dbReference>
<dbReference type="RefSeq" id="WP_105483452.1">
    <property type="nucleotide sequence ID" value="NZ_NIGF01000006.1"/>
</dbReference>
<reference evidence="3 4" key="1">
    <citation type="journal article" date="2018" name="Syst. Appl. Microbiol.">
        <title>Abditibacterium utsteinense sp. nov., the first cultivated member of candidate phylum FBP, isolated from ice-free Antarctic soil samples.</title>
        <authorList>
            <person name="Tahon G."/>
            <person name="Tytgat B."/>
            <person name="Lebbe L."/>
            <person name="Carlier A."/>
            <person name="Willems A."/>
        </authorList>
    </citation>
    <scope>NUCLEOTIDE SEQUENCE [LARGE SCALE GENOMIC DNA]</scope>
    <source>
        <strain evidence="3 4">LMG 29911</strain>
    </source>
</reference>
<dbReference type="InterPro" id="IPR053135">
    <property type="entry name" value="AKR2_Oxidoreductase"/>
</dbReference>
<proteinExistence type="predicted"/>
<gene>
    <name evidence="3" type="ORF">B1R32_10633</name>
</gene>
<protein>
    <submittedName>
        <fullName evidence="3">Putative oxidoreductase</fullName>
    </submittedName>
</protein>
<evidence type="ECO:0000259" key="2">
    <source>
        <dbReference type="Pfam" id="PF00248"/>
    </source>
</evidence>
<dbReference type="EMBL" id="NIGF01000006">
    <property type="protein sequence ID" value="PQV64189.1"/>
    <property type="molecule type" value="Genomic_DNA"/>
</dbReference>
<dbReference type="OrthoDB" id="9773828at2"/>
<dbReference type="CDD" id="cd19100">
    <property type="entry name" value="AKR_unchar"/>
    <property type="match status" value="1"/>
</dbReference>
<organism evidence="3 4">
    <name type="scientific">Abditibacterium utsteinense</name>
    <dbReference type="NCBI Taxonomy" id="1960156"/>
    <lineage>
        <taxon>Bacteria</taxon>
        <taxon>Pseudomonadati</taxon>
        <taxon>Abditibacteriota</taxon>
        <taxon>Abditibacteriia</taxon>
        <taxon>Abditibacteriales</taxon>
        <taxon>Abditibacteriaceae</taxon>
        <taxon>Abditibacterium</taxon>
    </lineage>
</organism>
<dbReference type="Pfam" id="PF00248">
    <property type="entry name" value="Aldo_ket_red"/>
    <property type="match status" value="1"/>
</dbReference>
<dbReference type="SUPFAM" id="SSF51430">
    <property type="entry name" value="NAD(P)-linked oxidoreductase"/>
    <property type="match status" value="1"/>
</dbReference>
<dbReference type="InParanoid" id="A0A2S8STW7"/>
<dbReference type="PANTHER" id="PTHR43312">
    <property type="entry name" value="D-THREO-ALDOSE 1-DEHYDROGENASE"/>
    <property type="match status" value="1"/>
</dbReference>
<feature type="signal peptide" evidence="1">
    <location>
        <begin position="1"/>
        <end position="31"/>
    </location>
</feature>
<dbReference type="Proteomes" id="UP000237684">
    <property type="component" value="Unassembled WGS sequence"/>
</dbReference>
<dbReference type="Gene3D" id="3.20.20.100">
    <property type="entry name" value="NADP-dependent oxidoreductase domain"/>
    <property type="match status" value="1"/>
</dbReference>
<keyword evidence="4" id="KW-1185">Reference proteome</keyword>
<dbReference type="InterPro" id="IPR023210">
    <property type="entry name" value="NADP_OxRdtase_dom"/>
</dbReference>
<evidence type="ECO:0000313" key="4">
    <source>
        <dbReference type="Proteomes" id="UP000237684"/>
    </source>
</evidence>
<dbReference type="PANTHER" id="PTHR43312:SF1">
    <property type="entry name" value="NADP-DEPENDENT OXIDOREDUCTASE DOMAIN-CONTAINING PROTEIN"/>
    <property type="match status" value="1"/>
</dbReference>
<feature type="chain" id="PRO_5015516235" evidence="1">
    <location>
        <begin position="32"/>
        <end position="355"/>
    </location>
</feature>
<name>A0A2S8STW7_9BACT</name>
<accession>A0A2S8STW7</accession>
<feature type="domain" description="NADP-dependent oxidoreductase" evidence="2">
    <location>
        <begin position="70"/>
        <end position="259"/>
    </location>
</feature>
<dbReference type="PROSITE" id="PS51318">
    <property type="entry name" value="TAT"/>
    <property type="match status" value="1"/>
</dbReference>
<sequence>MDTTRRDFLRNSALAATAVAASSKITGSAEAATAMATATAPKNYALPPTKRRGGMLYRQLGSTGDEVSLVGLGGFHIGKQKEESESLRIIHAALDGGITFMDNCWDYNDGTSEVRMGKALRGRRDKVFLMSKIDGRTKEAAARQIDESLLRLETDRIDLMQFHEVIRLEDPDRIFAKGGAFEAMMAAKKAGKIRHIGFTGHKDPLVHNRMLDVAAEHGFKFDAVQMPINVMDAHFRSFARNVLPRLVSQKTGVLAMKTFGDHFILDHVVKSGTATPIQLLHYSMSQPVSTVITGIDSLKFLHQALEAARTFVPLTSAQKVALLDKMRLASADGSLEKFKTSPRYDGTAKNPDWLG</sequence>
<dbReference type="InterPro" id="IPR036812">
    <property type="entry name" value="NAD(P)_OxRdtase_dom_sf"/>
</dbReference>
<keyword evidence="1" id="KW-0732">Signal</keyword>
<evidence type="ECO:0000313" key="3">
    <source>
        <dbReference type="EMBL" id="PQV64189.1"/>
    </source>
</evidence>